<evidence type="ECO:0000313" key="2">
    <source>
        <dbReference type="Proteomes" id="UP000050761"/>
    </source>
</evidence>
<gene>
    <name evidence="1" type="ORF">HPBE_LOCUS24960</name>
</gene>
<name>A0A183GQJ1_HELPZ</name>
<sequence length="230" mass="25145">MICDYILITPSLTSSKKDTGRNCEAAEKLEHGEIAHMSLSAEGSIEEALCQRMLWHASTINGAPGLVALVSDAGNYGPTLTTLARGGWRIAIFHPPETSSTFLDYADEAFALPIHREQIEEQGVTNLPYALNFPSLPPPAREDCAITAMAQDLRQNVDELTYRSIDGFAEDHHSAGILGSYVDAKFSRRIAVETPLVKLTHVRRAVSTLVVLVRVRCQCSSVTRCASHSH</sequence>
<dbReference type="EMBL" id="UZAH01037140">
    <property type="protein sequence ID" value="VDP48266.1"/>
    <property type="molecule type" value="Genomic_DNA"/>
</dbReference>
<evidence type="ECO:0000313" key="3">
    <source>
        <dbReference type="WBParaSite" id="HPBE_0002496101-mRNA-1"/>
    </source>
</evidence>
<accession>A0A3P8HY99</accession>
<proteinExistence type="predicted"/>
<accession>A0A183GQJ1</accession>
<organism evidence="2 3">
    <name type="scientific">Heligmosomoides polygyrus</name>
    <name type="common">Parasitic roundworm</name>
    <dbReference type="NCBI Taxonomy" id="6339"/>
    <lineage>
        <taxon>Eukaryota</taxon>
        <taxon>Metazoa</taxon>
        <taxon>Ecdysozoa</taxon>
        <taxon>Nematoda</taxon>
        <taxon>Chromadorea</taxon>
        <taxon>Rhabditida</taxon>
        <taxon>Rhabditina</taxon>
        <taxon>Rhabditomorpha</taxon>
        <taxon>Strongyloidea</taxon>
        <taxon>Heligmosomidae</taxon>
        <taxon>Heligmosomoides</taxon>
    </lineage>
</organism>
<dbReference type="AlphaFoldDB" id="A0A183GQJ1"/>
<evidence type="ECO:0000313" key="1">
    <source>
        <dbReference type="EMBL" id="VDP48266.1"/>
    </source>
</evidence>
<reference evidence="1 2" key="1">
    <citation type="submission" date="2018-11" db="EMBL/GenBank/DDBJ databases">
        <authorList>
            <consortium name="Pathogen Informatics"/>
        </authorList>
    </citation>
    <scope>NUCLEOTIDE SEQUENCE [LARGE SCALE GENOMIC DNA]</scope>
</reference>
<dbReference type="OrthoDB" id="5802469at2759"/>
<reference evidence="3" key="2">
    <citation type="submission" date="2019-09" db="UniProtKB">
        <authorList>
            <consortium name="WormBaseParasite"/>
        </authorList>
    </citation>
    <scope>IDENTIFICATION</scope>
</reference>
<protein>
    <submittedName>
        <fullName evidence="3">NYN domain-containing protein</fullName>
    </submittedName>
</protein>
<keyword evidence="2" id="KW-1185">Reference proteome</keyword>
<dbReference type="Proteomes" id="UP000050761">
    <property type="component" value="Unassembled WGS sequence"/>
</dbReference>
<dbReference type="WBParaSite" id="HPBE_0002496101-mRNA-1">
    <property type="protein sequence ID" value="HPBE_0002496101-mRNA-1"/>
    <property type="gene ID" value="HPBE_0002496101"/>
</dbReference>